<dbReference type="InterPro" id="IPR013783">
    <property type="entry name" value="Ig-like_fold"/>
</dbReference>
<dbReference type="EMBL" id="WHZZ01000001">
    <property type="protein sequence ID" value="MQL47458.1"/>
    <property type="molecule type" value="Genomic_DNA"/>
</dbReference>
<sequence length="319" mass="35125">MDNEQVLENSKTLNWVSSERTETVDKSIHIGIKVIQDNYLLHETDVIFTLDNESMAFKENNDRKIIKSTGVMGKISVEIISTGSTPCQGNVYACLEDDTQIKAPPLQIEFTAIPVATLNLDLEKNEAWANSTDENTVVATAYDKSGNGIKSQKITFNVDDWATVFPSSGITDKEGKITASIQSNSAGGVRLVAQAEDIAEVAIMRFTDNPYRLEITKFPDVLSSFSSGIIAGYLYKNGIGEPNVTIKVSMGSYLFLSDKDKNMTTDKNGYFSFGVYSTYSQGYSPRHVPAMSRSSSVGISYIVGRIYSQMWIVLTPGLY</sequence>
<comment type="caution">
    <text evidence="3">The sequence shown here is derived from an EMBL/GenBank/DDBJ whole genome shotgun (WGS) entry which is preliminary data.</text>
</comment>
<dbReference type="AlphaFoldDB" id="A0A7C9GI18"/>
<evidence type="ECO:0000259" key="2">
    <source>
        <dbReference type="PROSITE" id="PS51127"/>
    </source>
</evidence>
<protein>
    <recommendedName>
        <fullName evidence="2">Big-1 domain-containing protein</fullName>
    </recommendedName>
</protein>
<dbReference type="PROSITE" id="PS51127">
    <property type="entry name" value="BIG1"/>
    <property type="match status" value="1"/>
</dbReference>
<evidence type="ECO:0000256" key="1">
    <source>
        <dbReference type="ARBA" id="ARBA00010116"/>
    </source>
</evidence>
<dbReference type="Pfam" id="PF02369">
    <property type="entry name" value="Big_1"/>
    <property type="match status" value="1"/>
</dbReference>
<dbReference type="SUPFAM" id="SSF49373">
    <property type="entry name" value="Invasin/intimin cell-adhesion fragments"/>
    <property type="match status" value="1"/>
</dbReference>
<dbReference type="RefSeq" id="WP_152962177.1">
    <property type="nucleotide sequence ID" value="NZ_CAWOZU010000011.1"/>
</dbReference>
<dbReference type="InterPro" id="IPR008964">
    <property type="entry name" value="Invasin/intimin_cell_adhesion"/>
</dbReference>
<evidence type="ECO:0000313" key="3">
    <source>
        <dbReference type="EMBL" id="MQL47458.1"/>
    </source>
</evidence>
<name>A0A7C9GI18_9GAMM</name>
<reference evidence="3 4" key="1">
    <citation type="journal article" date="2019" name="Nature">
        <title>A new antibiotic selectively kills Gram-negative pathogens.</title>
        <authorList>
            <person name="Imai Y."/>
            <person name="Meyer K.J."/>
            <person name="Iinishi A."/>
            <person name="Favre-Godal Q."/>
            <person name="Green R."/>
            <person name="Manuse S."/>
            <person name="Caboni M."/>
            <person name="Mori M."/>
            <person name="Niles S."/>
            <person name="Ghiglieri M."/>
            <person name="Honrao C."/>
            <person name="Ma X."/>
            <person name="Guo J.J."/>
            <person name="Makriyannis A."/>
            <person name="Linares-Otoya L."/>
            <person name="Boehringer N."/>
            <person name="Wuisan Z.G."/>
            <person name="Kaur H."/>
            <person name="Wu R."/>
            <person name="Mateus A."/>
            <person name="Typas A."/>
            <person name="Savitski M.M."/>
            <person name="Espinoza J.L."/>
            <person name="O'Rourke A."/>
            <person name="Nelson K.E."/>
            <person name="Hiller S."/>
            <person name="Noinaj N."/>
            <person name="Schaeberle T.F."/>
            <person name="D'Onofrio A."/>
            <person name="Lewis K."/>
        </authorList>
    </citation>
    <scope>NUCLEOTIDE SEQUENCE [LARGE SCALE GENOMIC DNA]</scope>
    <source>
        <strain evidence="3 4">HGB 1456</strain>
    </source>
</reference>
<comment type="similarity">
    <text evidence="1">Belongs to the intimin/invasin family.</text>
</comment>
<dbReference type="SMART" id="SM00634">
    <property type="entry name" value="BID_1"/>
    <property type="match status" value="1"/>
</dbReference>
<accession>A0A7C9GI18</accession>
<organism evidence="3 4">
    <name type="scientific">Photorhabdus khanii</name>
    <dbReference type="NCBI Taxonomy" id="1004150"/>
    <lineage>
        <taxon>Bacteria</taxon>
        <taxon>Pseudomonadati</taxon>
        <taxon>Pseudomonadota</taxon>
        <taxon>Gammaproteobacteria</taxon>
        <taxon>Enterobacterales</taxon>
        <taxon>Morganellaceae</taxon>
        <taxon>Photorhabdus</taxon>
    </lineage>
</organism>
<evidence type="ECO:0000313" key="4">
    <source>
        <dbReference type="Proteomes" id="UP000481739"/>
    </source>
</evidence>
<dbReference type="InterPro" id="IPR003344">
    <property type="entry name" value="Big_1_dom"/>
</dbReference>
<dbReference type="Proteomes" id="UP000481739">
    <property type="component" value="Unassembled WGS sequence"/>
</dbReference>
<feature type="domain" description="Big-1" evidence="2">
    <location>
        <begin position="117"/>
        <end position="207"/>
    </location>
</feature>
<dbReference type="Gene3D" id="2.60.40.10">
    <property type="entry name" value="Immunoglobulins"/>
    <property type="match status" value="1"/>
</dbReference>
<gene>
    <name evidence="3" type="ORF">GEA64_05390</name>
</gene>
<proteinExistence type="inferred from homology"/>